<evidence type="ECO:0000256" key="1">
    <source>
        <dbReference type="SAM" id="SignalP"/>
    </source>
</evidence>
<feature type="chain" id="PRO_5045043582" description="Sel1 repeat family protein" evidence="1">
    <location>
        <begin position="25"/>
        <end position="1001"/>
    </location>
</feature>
<gene>
    <name evidence="2" type="ORF">GCM10007094_20540</name>
</gene>
<dbReference type="SUPFAM" id="SSF81901">
    <property type="entry name" value="HCP-like"/>
    <property type="match status" value="4"/>
</dbReference>
<proteinExistence type="predicted"/>
<keyword evidence="1" id="KW-0732">Signal</keyword>
<dbReference type="PANTHER" id="PTHR11102:SF160">
    <property type="entry name" value="ERAD-ASSOCIATED E3 UBIQUITIN-PROTEIN LIGASE COMPONENT HRD3"/>
    <property type="match status" value="1"/>
</dbReference>
<dbReference type="Proteomes" id="UP000637980">
    <property type="component" value="Unassembled WGS sequence"/>
</dbReference>
<dbReference type="SMART" id="SM00671">
    <property type="entry name" value="SEL1"/>
    <property type="match status" value="16"/>
</dbReference>
<evidence type="ECO:0000313" key="3">
    <source>
        <dbReference type="Proteomes" id="UP000637980"/>
    </source>
</evidence>
<evidence type="ECO:0008006" key="4">
    <source>
        <dbReference type="Google" id="ProtNLM"/>
    </source>
</evidence>
<evidence type="ECO:0000313" key="2">
    <source>
        <dbReference type="EMBL" id="GHB31724.1"/>
    </source>
</evidence>
<dbReference type="Gene3D" id="1.25.40.10">
    <property type="entry name" value="Tetratricopeptide repeat domain"/>
    <property type="match status" value="3"/>
</dbReference>
<sequence length="1001" mass="111223">MISRVLSGFLLTGVCLGLATGVTAAPISGQGRSTGFGEALEERGFQRSALDEYRTNVESIDFDALRAQAEQGDAEAQYKLGEAFWRGFGVEIDYERAHHWLSKAAAQQHVDALVPLAVMYERGHHDIADSKRAAELYFEASQQGDDWALAQLARLYIAGKGIRQDVSYGLKLLHQLADLEHYAALVYLGDYAEEGLEGEAPDYQRAADYFERARAAGSEIASSRLADLIYAGRLGDLDMERVFALLDEELNRGSFNAALSLAQIYLDGVHVPKDVKKALEYYELAADWGSSYALLEIGVLYEEGALGEVNYKRAEDYYQLARERGDGDGAAYLGYLKRFLYSEDVDPSEVITLFEESVARGAHAGMVALGDCYRDGYGVEMDHLKANAFYQMAVEAGSSFALVRLGNAYDEGLGVEIDYPKALQLYQKAVDAGDGQANADLGFLYEQGYGTEKDQVKARELYEKGSEAGSAFGAYRLGLIFYYGDGAEQDYSQSLKQFHTAARRGNQSAAVYLGYHYHYGQGVAADPFEARYWYEQALTIGIESVKMNLAFLEEDGLGGPRNLSRAKQLYRESSASDPDAQFELARLEADEDPAGDHLRAFEQAAQKGSKAAQLRAIHHYMYGDERVQDLERAEKLLLELAADEYADAYVYLGILYDEMIVDRAGTPDEAVKWLSKAAHNGNIFAARRLALKYEQGDQVEASNEKFVYWRQILGLNGKPGAAFDAAYDLEYSRIDQDMKLQEQLYTIAANAGVLGAQLTLAKKYIFGSEYPGDYERGVALLREAVRLHGGTQAYRITTSLSGGVPLHKMLKQEDGYYRDWDRKVLTAINLLHGITVPKNAEIAEKLIRSEPDRWEFSPEARYTLATLIFAKENPSADEIEEALQELTITANSGYVSGQRKLAELYEQGQHVEQDYRKAALWYRIAGSKVPSVMVHVAGLILDGKVTATYGEDALGILSAAAEMRNAFAVNVLVTYWAEQAPNGYEHKRWLRRQKQMSMVSS</sequence>
<name>A0ABQ3EDY4_9HYPH</name>
<dbReference type="InterPro" id="IPR011990">
    <property type="entry name" value="TPR-like_helical_dom_sf"/>
</dbReference>
<dbReference type="Pfam" id="PF08238">
    <property type="entry name" value="Sel1"/>
    <property type="match status" value="15"/>
</dbReference>
<comment type="caution">
    <text evidence="2">The sequence shown here is derived from an EMBL/GenBank/DDBJ whole genome shotgun (WGS) entry which is preliminary data.</text>
</comment>
<dbReference type="InterPro" id="IPR006597">
    <property type="entry name" value="Sel1-like"/>
</dbReference>
<accession>A0ABQ3EDY4</accession>
<protein>
    <recommendedName>
        <fullName evidence="4">Sel1 repeat family protein</fullName>
    </recommendedName>
</protein>
<feature type="signal peptide" evidence="1">
    <location>
        <begin position="1"/>
        <end position="24"/>
    </location>
</feature>
<dbReference type="InterPro" id="IPR050767">
    <property type="entry name" value="Sel1_AlgK"/>
</dbReference>
<dbReference type="PANTHER" id="PTHR11102">
    <property type="entry name" value="SEL-1-LIKE PROTEIN"/>
    <property type="match status" value="1"/>
</dbReference>
<dbReference type="RefSeq" id="WP_189436675.1">
    <property type="nucleotide sequence ID" value="NZ_BMXE01000003.1"/>
</dbReference>
<dbReference type="EMBL" id="BMXE01000003">
    <property type="protein sequence ID" value="GHB31724.1"/>
    <property type="molecule type" value="Genomic_DNA"/>
</dbReference>
<organism evidence="2 3">
    <name type="scientific">Pseudovibrio japonicus</name>
    <dbReference type="NCBI Taxonomy" id="366534"/>
    <lineage>
        <taxon>Bacteria</taxon>
        <taxon>Pseudomonadati</taxon>
        <taxon>Pseudomonadota</taxon>
        <taxon>Alphaproteobacteria</taxon>
        <taxon>Hyphomicrobiales</taxon>
        <taxon>Stappiaceae</taxon>
        <taxon>Pseudovibrio</taxon>
    </lineage>
</organism>
<reference evidence="3" key="1">
    <citation type="journal article" date="2019" name="Int. J. Syst. Evol. Microbiol.">
        <title>The Global Catalogue of Microorganisms (GCM) 10K type strain sequencing project: providing services to taxonomists for standard genome sequencing and annotation.</title>
        <authorList>
            <consortium name="The Broad Institute Genomics Platform"/>
            <consortium name="The Broad Institute Genome Sequencing Center for Infectious Disease"/>
            <person name="Wu L."/>
            <person name="Ma J."/>
        </authorList>
    </citation>
    <scope>NUCLEOTIDE SEQUENCE [LARGE SCALE GENOMIC DNA]</scope>
    <source>
        <strain evidence="3">KCTC 12861</strain>
    </source>
</reference>
<keyword evidence="3" id="KW-1185">Reference proteome</keyword>